<protein>
    <recommendedName>
        <fullName evidence="4">Lipoprotein</fullName>
    </recommendedName>
</protein>
<accession>A0ABV7CEJ2</accession>
<keyword evidence="1" id="KW-0732">Signal</keyword>
<dbReference type="EMBL" id="JBHRSD010000001">
    <property type="protein sequence ID" value="MFC3031010.1"/>
    <property type="molecule type" value="Genomic_DNA"/>
</dbReference>
<dbReference type="RefSeq" id="WP_377119819.1">
    <property type="nucleotide sequence ID" value="NZ_JBHRSD010000001.1"/>
</dbReference>
<evidence type="ECO:0000313" key="2">
    <source>
        <dbReference type="EMBL" id="MFC3031010.1"/>
    </source>
</evidence>
<gene>
    <name evidence="2" type="ORF">ACFOEE_00495</name>
</gene>
<comment type="caution">
    <text evidence="2">The sequence shown here is derived from an EMBL/GenBank/DDBJ whole genome shotgun (WGS) entry which is preliminary data.</text>
</comment>
<dbReference type="Proteomes" id="UP001595453">
    <property type="component" value="Unassembled WGS sequence"/>
</dbReference>
<keyword evidence="3" id="KW-1185">Reference proteome</keyword>
<evidence type="ECO:0000256" key="1">
    <source>
        <dbReference type="SAM" id="SignalP"/>
    </source>
</evidence>
<feature type="chain" id="PRO_5045533966" description="Lipoprotein" evidence="1">
    <location>
        <begin position="20"/>
        <end position="176"/>
    </location>
</feature>
<name>A0ABV7CEJ2_9GAMM</name>
<organism evidence="2 3">
    <name type="scientific">Pseudoalteromonas fenneropenaei</name>
    <dbReference type="NCBI Taxonomy" id="1737459"/>
    <lineage>
        <taxon>Bacteria</taxon>
        <taxon>Pseudomonadati</taxon>
        <taxon>Pseudomonadota</taxon>
        <taxon>Gammaproteobacteria</taxon>
        <taxon>Alteromonadales</taxon>
        <taxon>Pseudoalteromonadaceae</taxon>
        <taxon>Pseudoalteromonas</taxon>
    </lineage>
</organism>
<proteinExistence type="predicted"/>
<feature type="signal peptide" evidence="1">
    <location>
        <begin position="1"/>
        <end position="19"/>
    </location>
</feature>
<evidence type="ECO:0000313" key="3">
    <source>
        <dbReference type="Proteomes" id="UP001595453"/>
    </source>
</evidence>
<dbReference type="PROSITE" id="PS51257">
    <property type="entry name" value="PROKAR_LIPOPROTEIN"/>
    <property type="match status" value="1"/>
</dbReference>
<evidence type="ECO:0008006" key="4">
    <source>
        <dbReference type="Google" id="ProtNLM"/>
    </source>
</evidence>
<reference evidence="3" key="1">
    <citation type="journal article" date="2019" name="Int. J. Syst. Evol. Microbiol.">
        <title>The Global Catalogue of Microorganisms (GCM) 10K type strain sequencing project: providing services to taxonomists for standard genome sequencing and annotation.</title>
        <authorList>
            <consortium name="The Broad Institute Genomics Platform"/>
            <consortium name="The Broad Institute Genome Sequencing Center for Infectious Disease"/>
            <person name="Wu L."/>
            <person name="Ma J."/>
        </authorList>
    </citation>
    <scope>NUCLEOTIDE SEQUENCE [LARGE SCALE GENOMIC DNA]</scope>
    <source>
        <strain evidence="3">KCTC 42730</strain>
    </source>
</reference>
<sequence length="176" mass="19471">MLKYSKIALALSIVTLVTACQSTIGVKTKSTEVSITIDTNRLAPFGWLSPSIASQFNPDDFYLQIDNVNSYTEMQLAAVDLYNSAGRVFNSRSFQTKRVGNNVYFNSPDEVKNWFTDSLNANGEISSVKVNVGTLTSYKGHASLTVKYYENGKMVAAATQNYICHNGEMDSMCQEE</sequence>